<organism evidence="1 2">
    <name type="scientific">Portunus trituberculatus</name>
    <name type="common">Swimming crab</name>
    <name type="synonym">Neptunus trituberculatus</name>
    <dbReference type="NCBI Taxonomy" id="210409"/>
    <lineage>
        <taxon>Eukaryota</taxon>
        <taxon>Metazoa</taxon>
        <taxon>Ecdysozoa</taxon>
        <taxon>Arthropoda</taxon>
        <taxon>Crustacea</taxon>
        <taxon>Multicrustacea</taxon>
        <taxon>Malacostraca</taxon>
        <taxon>Eumalacostraca</taxon>
        <taxon>Eucarida</taxon>
        <taxon>Decapoda</taxon>
        <taxon>Pleocyemata</taxon>
        <taxon>Brachyura</taxon>
        <taxon>Eubrachyura</taxon>
        <taxon>Portunoidea</taxon>
        <taxon>Portunidae</taxon>
        <taxon>Portuninae</taxon>
        <taxon>Portunus</taxon>
    </lineage>
</organism>
<accession>A0A5B7HT02</accession>
<gene>
    <name evidence="1" type="ORF">E2C01_067212</name>
</gene>
<keyword evidence="2" id="KW-1185">Reference proteome</keyword>
<evidence type="ECO:0000313" key="1">
    <source>
        <dbReference type="EMBL" id="MPC72899.1"/>
    </source>
</evidence>
<comment type="caution">
    <text evidence="1">The sequence shown here is derived from an EMBL/GenBank/DDBJ whole genome shotgun (WGS) entry which is preliminary data.</text>
</comment>
<dbReference type="Proteomes" id="UP000324222">
    <property type="component" value="Unassembled WGS sequence"/>
</dbReference>
<name>A0A5B7HT02_PORTR</name>
<dbReference type="EMBL" id="VSRR010035643">
    <property type="protein sequence ID" value="MPC72899.1"/>
    <property type="molecule type" value="Genomic_DNA"/>
</dbReference>
<dbReference type="AlphaFoldDB" id="A0A5B7HT02"/>
<evidence type="ECO:0000313" key="2">
    <source>
        <dbReference type="Proteomes" id="UP000324222"/>
    </source>
</evidence>
<protein>
    <submittedName>
        <fullName evidence="1">Uncharacterized protein</fullName>
    </submittedName>
</protein>
<proteinExistence type="predicted"/>
<reference evidence="1 2" key="1">
    <citation type="submission" date="2019-05" db="EMBL/GenBank/DDBJ databases">
        <title>Another draft genome of Portunus trituberculatus and its Hox gene families provides insights of decapod evolution.</title>
        <authorList>
            <person name="Jeong J.-H."/>
            <person name="Song I."/>
            <person name="Kim S."/>
            <person name="Choi T."/>
            <person name="Kim D."/>
            <person name="Ryu S."/>
            <person name="Kim W."/>
        </authorList>
    </citation>
    <scope>NUCLEOTIDE SEQUENCE [LARGE SCALE GENOMIC DNA]</scope>
    <source>
        <tissue evidence="1">Muscle</tissue>
    </source>
</reference>
<sequence length="111" mass="12767">MIDHEKFLSKNFLDVISVRKLINWNQKLHSPRHKNHLSPRQPWSLSGLWCTHGAQSEVRRVCLKDVISSTRSQECPDSPSWEEHQTHIASLLLCSPTQDRIAAPSPRSDPH</sequence>